<feature type="domain" description="PDZ" evidence="2">
    <location>
        <begin position="375"/>
        <end position="449"/>
    </location>
</feature>
<evidence type="ECO:0000313" key="3">
    <source>
        <dbReference type="EMBL" id="KAK9889251.1"/>
    </source>
</evidence>
<dbReference type="Pfam" id="PF00595">
    <property type="entry name" value="PDZ"/>
    <property type="match status" value="1"/>
</dbReference>
<dbReference type="Proteomes" id="UP001431783">
    <property type="component" value="Unassembled WGS sequence"/>
</dbReference>
<evidence type="ECO:0000259" key="2">
    <source>
        <dbReference type="PROSITE" id="PS50106"/>
    </source>
</evidence>
<feature type="compositionally biased region" description="Polar residues" evidence="1">
    <location>
        <begin position="158"/>
        <end position="170"/>
    </location>
</feature>
<gene>
    <name evidence="3" type="ORF">WA026_004529</name>
</gene>
<evidence type="ECO:0000256" key="1">
    <source>
        <dbReference type="SAM" id="MobiDB-lite"/>
    </source>
</evidence>
<dbReference type="CDD" id="cd06759">
    <property type="entry name" value="PDZ3_PDZD2-PDZ1_hPro-IL-16-like"/>
    <property type="match status" value="1"/>
</dbReference>
<dbReference type="Gene3D" id="2.30.42.10">
    <property type="match status" value="1"/>
</dbReference>
<dbReference type="PROSITE" id="PS50106">
    <property type="entry name" value="PDZ"/>
    <property type="match status" value="1"/>
</dbReference>
<dbReference type="SMART" id="SM00228">
    <property type="entry name" value="PDZ"/>
    <property type="match status" value="1"/>
</dbReference>
<feature type="region of interest" description="Disordered" evidence="1">
    <location>
        <begin position="158"/>
        <end position="180"/>
    </location>
</feature>
<reference evidence="3 4" key="1">
    <citation type="submission" date="2023-03" db="EMBL/GenBank/DDBJ databases">
        <title>Genome insight into feeding habits of ladybird beetles.</title>
        <authorList>
            <person name="Li H.-S."/>
            <person name="Huang Y.-H."/>
            <person name="Pang H."/>
        </authorList>
    </citation>
    <scope>NUCLEOTIDE SEQUENCE [LARGE SCALE GENOMIC DNA]</scope>
    <source>
        <strain evidence="3">SYSU_2023b</strain>
        <tissue evidence="3">Whole body</tissue>
    </source>
</reference>
<feature type="compositionally biased region" description="Polar residues" evidence="1">
    <location>
        <begin position="72"/>
        <end position="95"/>
    </location>
</feature>
<proteinExistence type="predicted"/>
<feature type="region of interest" description="Disordered" evidence="1">
    <location>
        <begin position="271"/>
        <end position="335"/>
    </location>
</feature>
<dbReference type="EMBL" id="JARQZJ010000122">
    <property type="protein sequence ID" value="KAK9889251.1"/>
    <property type="molecule type" value="Genomic_DNA"/>
</dbReference>
<comment type="caution">
    <text evidence="3">The sequence shown here is derived from an EMBL/GenBank/DDBJ whole genome shotgun (WGS) entry which is preliminary data.</text>
</comment>
<sequence>MRGTEGASDRVEVSTLLPKSTSNCQIVTSSPTPESTLSKPEHKDLNGSISQRWRRLRNCCSLRGFKGHDSQSEATRTSLLENSSPQTLVSTPQATSYRRLPGAKKTSVQDVLRAKLNSIHVGLRKSRGLSVQEVFSGNFNDSKQPKFYIPSPVSATSGSNSVSISVTDSPVQREGSDARRRTRFRRRSVNSLNYGLERDCGYDSCESQLYDSLPFEPPPDYDVVEEKSFNKNSRRWSVVGSLPVSNKHLSNNQIPNTNKFDLETANIKIPKTKLNKKHFERARSHSPGKREQNTKSQGTDGSKYPPSKVVNSKTHYELNGKKQRPEVNHSSGCDRMNSTYKQDWLEELEEVEEEEEESKFCTLPRGGCSTFTIRQVVFQKGHGTKALGFSIVGGRDSPRGNMGIYVKTIFPNGQAAENGSLKEGDEILAVNSKPLHGASHQEAIAVFKQIRSGQVLLHIGRRVTKKSRERYS</sequence>
<dbReference type="InterPro" id="IPR001478">
    <property type="entry name" value="PDZ"/>
</dbReference>
<dbReference type="PANTHER" id="PTHR11324:SF16">
    <property type="entry name" value="PDZ DOMAIN-CONTAINING PROTEIN 2"/>
    <property type="match status" value="1"/>
</dbReference>
<dbReference type="SUPFAM" id="SSF50156">
    <property type="entry name" value="PDZ domain-like"/>
    <property type="match status" value="1"/>
</dbReference>
<accession>A0AAW1V887</accession>
<keyword evidence="4" id="KW-1185">Reference proteome</keyword>
<feature type="region of interest" description="Disordered" evidence="1">
    <location>
        <begin position="1"/>
        <end position="48"/>
    </location>
</feature>
<dbReference type="AlphaFoldDB" id="A0AAW1V887"/>
<feature type="compositionally biased region" description="Basic and acidic residues" evidence="1">
    <location>
        <begin position="314"/>
        <end position="327"/>
    </location>
</feature>
<feature type="compositionally biased region" description="Basic residues" evidence="1">
    <location>
        <begin position="271"/>
        <end position="287"/>
    </location>
</feature>
<feature type="compositionally biased region" description="Polar residues" evidence="1">
    <location>
        <begin position="17"/>
        <end position="38"/>
    </location>
</feature>
<evidence type="ECO:0000313" key="4">
    <source>
        <dbReference type="Proteomes" id="UP001431783"/>
    </source>
</evidence>
<feature type="region of interest" description="Disordered" evidence="1">
    <location>
        <begin position="67"/>
        <end position="95"/>
    </location>
</feature>
<dbReference type="PANTHER" id="PTHR11324">
    <property type="entry name" value="IL16-RELATED"/>
    <property type="match status" value="1"/>
</dbReference>
<protein>
    <recommendedName>
        <fullName evidence="2">PDZ domain-containing protein</fullName>
    </recommendedName>
</protein>
<organism evidence="3 4">
    <name type="scientific">Henosepilachna vigintioctopunctata</name>
    <dbReference type="NCBI Taxonomy" id="420089"/>
    <lineage>
        <taxon>Eukaryota</taxon>
        <taxon>Metazoa</taxon>
        <taxon>Ecdysozoa</taxon>
        <taxon>Arthropoda</taxon>
        <taxon>Hexapoda</taxon>
        <taxon>Insecta</taxon>
        <taxon>Pterygota</taxon>
        <taxon>Neoptera</taxon>
        <taxon>Endopterygota</taxon>
        <taxon>Coleoptera</taxon>
        <taxon>Polyphaga</taxon>
        <taxon>Cucujiformia</taxon>
        <taxon>Coccinelloidea</taxon>
        <taxon>Coccinellidae</taxon>
        <taxon>Epilachninae</taxon>
        <taxon>Epilachnini</taxon>
        <taxon>Henosepilachna</taxon>
    </lineage>
</organism>
<dbReference type="InterPro" id="IPR036034">
    <property type="entry name" value="PDZ_sf"/>
</dbReference>
<name>A0AAW1V887_9CUCU</name>